<feature type="domain" description="Peptidase M1 membrane alanine aminopeptidase" evidence="14">
    <location>
        <begin position="333"/>
        <end position="485"/>
    </location>
</feature>
<evidence type="ECO:0000256" key="4">
    <source>
        <dbReference type="ARBA" id="ARBA00012564"/>
    </source>
</evidence>
<comment type="catalytic activity">
    <reaction evidence="1">
        <text>Release of an N-terminal amino acid, Xaa-|-Yaa- from a peptide, amide or arylamide. Xaa is preferably Ala, but may be most amino acids including Pro (slow action). When a terminal hydrophobic residue is followed by a prolyl residue, the two may be released as an intact Xaa-Pro dipeptide.</text>
        <dbReference type="EC" id="3.4.11.2"/>
    </reaction>
</comment>
<dbReference type="STRING" id="490189.SAMN02927903_00963"/>
<dbReference type="CDD" id="cd09603">
    <property type="entry name" value="M1_APN_like"/>
    <property type="match status" value="1"/>
</dbReference>
<organism evidence="17 18">
    <name type="scientific">Flavobacterium caeni</name>
    <dbReference type="NCBI Taxonomy" id="490189"/>
    <lineage>
        <taxon>Bacteria</taxon>
        <taxon>Pseudomonadati</taxon>
        <taxon>Bacteroidota</taxon>
        <taxon>Flavobacteriia</taxon>
        <taxon>Flavobacteriales</taxon>
        <taxon>Flavobacteriaceae</taxon>
        <taxon>Flavobacterium</taxon>
    </lineage>
</organism>
<comment type="similarity">
    <text evidence="3">Belongs to the peptidase M1 family.</text>
</comment>
<protein>
    <recommendedName>
        <fullName evidence="5">Aminopeptidase N</fullName>
        <ecNumber evidence="4">3.4.11.2</ecNumber>
    </recommendedName>
</protein>
<dbReference type="Gene3D" id="2.60.40.1730">
    <property type="entry name" value="tricorn interacting facor f3 domain"/>
    <property type="match status" value="1"/>
</dbReference>
<evidence type="ECO:0000256" key="7">
    <source>
        <dbReference type="ARBA" id="ARBA00022670"/>
    </source>
</evidence>
<evidence type="ECO:0000256" key="6">
    <source>
        <dbReference type="ARBA" id="ARBA00022438"/>
    </source>
</evidence>
<keyword evidence="8" id="KW-0479">Metal-binding</keyword>
<dbReference type="GO" id="GO:0005737">
    <property type="term" value="C:cytoplasm"/>
    <property type="evidence" value="ECO:0007669"/>
    <property type="project" value="TreeGrafter"/>
</dbReference>
<dbReference type="Proteomes" id="UP000199354">
    <property type="component" value="Unassembled WGS sequence"/>
</dbReference>
<keyword evidence="6" id="KW-0031">Aminopeptidase</keyword>
<evidence type="ECO:0000256" key="13">
    <source>
        <dbReference type="SAM" id="SignalP"/>
    </source>
</evidence>
<evidence type="ECO:0000256" key="3">
    <source>
        <dbReference type="ARBA" id="ARBA00010136"/>
    </source>
</evidence>
<evidence type="ECO:0000256" key="11">
    <source>
        <dbReference type="ARBA" id="ARBA00022833"/>
    </source>
</evidence>
<dbReference type="EC" id="3.4.11.2" evidence="4"/>
<evidence type="ECO:0000256" key="1">
    <source>
        <dbReference type="ARBA" id="ARBA00000098"/>
    </source>
</evidence>
<dbReference type="InterPro" id="IPR014782">
    <property type="entry name" value="Peptidase_M1_dom"/>
</dbReference>
<dbReference type="PANTHER" id="PTHR11533">
    <property type="entry name" value="PROTEASE M1 ZINC METALLOPROTEASE"/>
    <property type="match status" value="1"/>
</dbReference>
<dbReference type="OrthoDB" id="100605at2"/>
<dbReference type="NCBIfam" id="TIGR04183">
    <property type="entry name" value="Por_Secre_tail"/>
    <property type="match status" value="1"/>
</dbReference>
<evidence type="ECO:0000256" key="8">
    <source>
        <dbReference type="ARBA" id="ARBA00022723"/>
    </source>
</evidence>
<gene>
    <name evidence="17" type="ORF">SAMN02927903_00963</name>
</gene>
<reference evidence="17 18" key="1">
    <citation type="submission" date="2016-10" db="EMBL/GenBank/DDBJ databases">
        <authorList>
            <person name="de Groot N.N."/>
        </authorList>
    </citation>
    <scope>NUCLEOTIDE SEQUENCE [LARGE SCALE GENOMIC DNA]</scope>
    <source>
        <strain evidence="17 18">CGMCC 1.7031</strain>
    </source>
</reference>
<dbReference type="InterPro" id="IPR042097">
    <property type="entry name" value="Aminopeptidase_N-like_N_sf"/>
</dbReference>
<dbReference type="GO" id="GO:0042277">
    <property type="term" value="F:peptide binding"/>
    <property type="evidence" value="ECO:0007669"/>
    <property type="project" value="TreeGrafter"/>
</dbReference>
<dbReference type="SUPFAM" id="SSF55486">
    <property type="entry name" value="Metalloproteases ('zincins'), catalytic domain"/>
    <property type="match status" value="1"/>
</dbReference>
<evidence type="ECO:0000313" key="18">
    <source>
        <dbReference type="Proteomes" id="UP000199354"/>
    </source>
</evidence>
<dbReference type="InterPro" id="IPR001930">
    <property type="entry name" value="Peptidase_M1"/>
</dbReference>
<keyword evidence="9 13" id="KW-0732">Signal</keyword>
<dbReference type="EMBL" id="FMVF01000004">
    <property type="protein sequence ID" value="SCY22688.1"/>
    <property type="molecule type" value="Genomic_DNA"/>
</dbReference>
<dbReference type="Pfam" id="PF18962">
    <property type="entry name" value="Por_Secre_tail"/>
    <property type="match status" value="1"/>
</dbReference>
<proteinExistence type="inferred from homology"/>
<dbReference type="GO" id="GO:0016020">
    <property type="term" value="C:membrane"/>
    <property type="evidence" value="ECO:0007669"/>
    <property type="project" value="TreeGrafter"/>
</dbReference>
<keyword evidence="11" id="KW-0862">Zinc</keyword>
<feature type="domain" description="Aminopeptidase N-like N-terminal" evidence="15">
    <location>
        <begin position="75"/>
        <end position="242"/>
    </location>
</feature>
<dbReference type="InterPro" id="IPR045357">
    <property type="entry name" value="Aminopeptidase_N-like_N"/>
</dbReference>
<dbReference type="Pfam" id="PF17900">
    <property type="entry name" value="Peptidase_M1_N"/>
    <property type="match status" value="1"/>
</dbReference>
<evidence type="ECO:0000313" key="17">
    <source>
        <dbReference type="EMBL" id="SCY22688.1"/>
    </source>
</evidence>
<keyword evidence="12" id="KW-0482">Metalloprotease</keyword>
<dbReference type="AlphaFoldDB" id="A0A1G5E857"/>
<evidence type="ECO:0000256" key="2">
    <source>
        <dbReference type="ARBA" id="ARBA00001947"/>
    </source>
</evidence>
<dbReference type="Gene3D" id="1.10.390.10">
    <property type="entry name" value="Neutral Protease Domain 2"/>
    <property type="match status" value="1"/>
</dbReference>
<accession>A0A1G5E857</accession>
<dbReference type="Pfam" id="PF01433">
    <property type="entry name" value="Peptidase_M1"/>
    <property type="match status" value="1"/>
</dbReference>
<dbReference type="GO" id="GO:0070006">
    <property type="term" value="F:metalloaminopeptidase activity"/>
    <property type="evidence" value="ECO:0007669"/>
    <property type="project" value="TreeGrafter"/>
</dbReference>
<dbReference type="InterPro" id="IPR050344">
    <property type="entry name" value="Peptidase_M1_aminopeptidases"/>
</dbReference>
<evidence type="ECO:0000259" key="16">
    <source>
        <dbReference type="Pfam" id="PF18962"/>
    </source>
</evidence>
<dbReference type="PRINTS" id="PR00756">
    <property type="entry name" value="ALADIPTASE"/>
</dbReference>
<feature type="domain" description="Secretion system C-terminal sorting" evidence="16">
    <location>
        <begin position="592"/>
        <end position="658"/>
    </location>
</feature>
<keyword evidence="10" id="KW-0378">Hydrolase</keyword>
<sequence>MKNFYLLLALVSATAIAQTDRLELDQIAEAEKKAAAKIMNFVENPNTWNYDVKHATIELTADIDNFVDAGNAYVLEIAGKVTTKFAPLESTNTITLELTKGDAPFQMTVASVTYEGTPVGFVHNASDELIITFPSVLNVGTDYTVVVEYSGYPTGSGFGSFVCDYHDGTPVVWTLSEPFGARDWWPCKQDLNDKVDEGVDMYITAPSQYRAAANGMEQSITDNGDGTETTHFKHTYPIPAYLIAFAVTDYEVYTQQAGLGTPESPFFPIINYSFPEDANAIENSVAVTPGIMNFFEETFGAYPFREEKYGHCQFAWGGGMEHTTVSFMTAGNNGYSRSLIAHELGHQWFGDKVTCGSWQDIWLNEGFATYMAAMVVEEFDGDNSFTTQKGNMINTITSQAGGAVYLTPSEALNVNRIFSSRLSYNKGAMVLHMLRFKLGDTAFFSALGNYLNDPQLAYAYAVTDDLQAHLETASGVDLDEFFNDWVYKQGYPIFDITAHNTTPGHASITINQNQSHNSVDFFQGPVPVRLLGSGDLQQDIVLENTTDNQTFNIDVPFVLTGIVFNPKNDIISRNSEAVLSTGSFDLMTAISLYPNPAHDRLTLDLPSGVTVEQTTFYNALGQQAKTTQSETSWEVADLASGVYFLNVQTDAGTKQLKFVKK</sequence>
<keyword evidence="18" id="KW-1185">Reference proteome</keyword>
<dbReference type="InterPro" id="IPR026444">
    <property type="entry name" value="Secre_tail"/>
</dbReference>
<evidence type="ECO:0000256" key="5">
    <source>
        <dbReference type="ARBA" id="ARBA00015611"/>
    </source>
</evidence>
<evidence type="ECO:0000259" key="15">
    <source>
        <dbReference type="Pfam" id="PF17900"/>
    </source>
</evidence>
<dbReference type="InterPro" id="IPR027268">
    <property type="entry name" value="Peptidase_M4/M1_CTD_sf"/>
</dbReference>
<feature type="chain" id="PRO_5011643059" description="Aminopeptidase N" evidence="13">
    <location>
        <begin position="18"/>
        <end position="661"/>
    </location>
</feature>
<feature type="signal peptide" evidence="13">
    <location>
        <begin position="1"/>
        <end position="17"/>
    </location>
</feature>
<dbReference type="GO" id="GO:0005615">
    <property type="term" value="C:extracellular space"/>
    <property type="evidence" value="ECO:0007669"/>
    <property type="project" value="TreeGrafter"/>
</dbReference>
<keyword evidence="7" id="KW-0645">Protease</keyword>
<evidence type="ECO:0000256" key="10">
    <source>
        <dbReference type="ARBA" id="ARBA00022801"/>
    </source>
</evidence>
<dbReference type="GO" id="GO:0043171">
    <property type="term" value="P:peptide catabolic process"/>
    <property type="evidence" value="ECO:0007669"/>
    <property type="project" value="TreeGrafter"/>
</dbReference>
<evidence type="ECO:0000256" key="12">
    <source>
        <dbReference type="ARBA" id="ARBA00023049"/>
    </source>
</evidence>
<dbReference type="PANTHER" id="PTHR11533:SF174">
    <property type="entry name" value="PUROMYCIN-SENSITIVE AMINOPEPTIDASE-RELATED"/>
    <property type="match status" value="1"/>
</dbReference>
<evidence type="ECO:0000256" key="9">
    <source>
        <dbReference type="ARBA" id="ARBA00022729"/>
    </source>
</evidence>
<dbReference type="RefSeq" id="WP_091141168.1">
    <property type="nucleotide sequence ID" value="NZ_FMVF01000004.1"/>
</dbReference>
<name>A0A1G5E857_9FLAO</name>
<dbReference type="GO" id="GO:0008270">
    <property type="term" value="F:zinc ion binding"/>
    <property type="evidence" value="ECO:0007669"/>
    <property type="project" value="InterPro"/>
</dbReference>
<evidence type="ECO:0000259" key="14">
    <source>
        <dbReference type="Pfam" id="PF01433"/>
    </source>
</evidence>
<dbReference type="GO" id="GO:0006508">
    <property type="term" value="P:proteolysis"/>
    <property type="evidence" value="ECO:0007669"/>
    <property type="project" value="UniProtKB-KW"/>
</dbReference>
<comment type="cofactor">
    <cofactor evidence="2">
        <name>Zn(2+)</name>
        <dbReference type="ChEBI" id="CHEBI:29105"/>
    </cofactor>
</comment>
<dbReference type="SUPFAM" id="SSF63737">
    <property type="entry name" value="Leukotriene A4 hydrolase N-terminal domain"/>
    <property type="match status" value="1"/>
</dbReference>
<dbReference type="GO" id="GO:0016285">
    <property type="term" value="F:alanyl aminopeptidase activity"/>
    <property type="evidence" value="ECO:0007669"/>
    <property type="project" value="UniProtKB-EC"/>
</dbReference>